<keyword evidence="3" id="KW-1185">Reference proteome</keyword>
<evidence type="ECO:0000313" key="3">
    <source>
        <dbReference type="Proteomes" id="UP000288024"/>
    </source>
</evidence>
<sequence length="266" mass="29108">MNKRKLLWAGAILLVIGLLGSAATYKQSTAKYAINENKTIESEKFENVEVSADNATIEIYPSEDSASYVELTGTKRGKRELDFSADVNGNTLKVTAKETGSQLFSVNFFEGSELNLKLYLPDKQYTKILAEISNGKIAIQELSAKQVDVQTDNGRLDLANLNADKVKARSANGRIQLDNVSGEIEGKTMNGRIELNTETLDENIRLETNNGEISITTEKEPENTSITAETDNGDIEMFNNSNSNLIFGNGGNKVSLKTNNGDIEVN</sequence>
<organism evidence="2 3">
    <name type="scientific">Niallia taxi</name>
    <dbReference type="NCBI Taxonomy" id="2499688"/>
    <lineage>
        <taxon>Bacteria</taxon>
        <taxon>Bacillati</taxon>
        <taxon>Bacillota</taxon>
        <taxon>Bacilli</taxon>
        <taxon>Bacillales</taxon>
        <taxon>Bacillaceae</taxon>
        <taxon>Niallia</taxon>
    </lineage>
</organism>
<evidence type="ECO:0000259" key="1">
    <source>
        <dbReference type="Pfam" id="PF13349"/>
    </source>
</evidence>
<proteinExistence type="predicted"/>
<feature type="domain" description="DUF4097" evidence="1">
    <location>
        <begin position="133"/>
        <end position="265"/>
    </location>
</feature>
<evidence type="ECO:0000313" key="2">
    <source>
        <dbReference type="EMBL" id="RVT58534.1"/>
    </source>
</evidence>
<reference evidence="2 3" key="1">
    <citation type="submission" date="2019-01" db="EMBL/GenBank/DDBJ databases">
        <title>Bacillus sp. M5HDSG1-1, whole genome shotgun sequence.</title>
        <authorList>
            <person name="Tuo L."/>
        </authorList>
    </citation>
    <scope>NUCLEOTIDE SEQUENCE [LARGE SCALE GENOMIC DNA]</scope>
    <source>
        <strain evidence="2 3">M5HDSG1-1</strain>
    </source>
</reference>
<dbReference type="EMBL" id="RZTZ01000012">
    <property type="protein sequence ID" value="RVT58534.1"/>
    <property type="molecule type" value="Genomic_DNA"/>
</dbReference>
<dbReference type="AlphaFoldDB" id="A0A3S2U7M5"/>
<dbReference type="Proteomes" id="UP000288024">
    <property type="component" value="Unassembled WGS sequence"/>
</dbReference>
<accession>A0A3S2U7M5</accession>
<dbReference type="InterPro" id="IPR025164">
    <property type="entry name" value="Toastrack_DUF4097"/>
</dbReference>
<comment type="caution">
    <text evidence="2">The sequence shown here is derived from an EMBL/GenBank/DDBJ whole genome shotgun (WGS) entry which is preliminary data.</text>
</comment>
<protein>
    <recommendedName>
        <fullName evidence="1">DUF4097 domain-containing protein</fullName>
    </recommendedName>
</protein>
<name>A0A3S2U7M5_9BACI</name>
<dbReference type="Pfam" id="PF13349">
    <property type="entry name" value="DUF4097"/>
    <property type="match status" value="1"/>
</dbReference>
<dbReference type="RefSeq" id="WP_127740705.1">
    <property type="nucleotide sequence ID" value="NZ_CP196002.1"/>
</dbReference>
<gene>
    <name evidence="2" type="ORF">EM808_21670</name>
</gene>